<keyword evidence="1" id="KW-0812">Transmembrane</keyword>
<evidence type="ECO:0000313" key="3">
    <source>
        <dbReference type="Proteomes" id="UP000474296"/>
    </source>
</evidence>
<protein>
    <submittedName>
        <fullName evidence="2">Uncharacterized protein</fullName>
    </submittedName>
</protein>
<accession>A0A6M0CLZ7</accession>
<organism evidence="2 3">
    <name type="scientific">Spongiivirga citrea</name>
    <dbReference type="NCBI Taxonomy" id="1481457"/>
    <lineage>
        <taxon>Bacteria</taxon>
        <taxon>Pseudomonadati</taxon>
        <taxon>Bacteroidota</taxon>
        <taxon>Flavobacteriia</taxon>
        <taxon>Flavobacteriales</taxon>
        <taxon>Flavobacteriaceae</taxon>
        <taxon>Spongiivirga</taxon>
    </lineage>
</organism>
<keyword evidence="1" id="KW-1133">Transmembrane helix</keyword>
<comment type="caution">
    <text evidence="2">The sequence shown here is derived from an EMBL/GenBank/DDBJ whole genome shotgun (WGS) entry which is preliminary data.</text>
</comment>
<dbReference type="AlphaFoldDB" id="A0A6M0CLZ7"/>
<feature type="transmembrane region" description="Helical" evidence="1">
    <location>
        <begin position="33"/>
        <end position="59"/>
    </location>
</feature>
<dbReference type="RefSeq" id="WP_164033638.1">
    <property type="nucleotide sequence ID" value="NZ_JAABOQ010000008.1"/>
</dbReference>
<proteinExistence type="predicted"/>
<dbReference type="EMBL" id="JAABOQ010000008">
    <property type="protein sequence ID" value="NER18955.1"/>
    <property type="molecule type" value="Genomic_DNA"/>
</dbReference>
<reference evidence="2 3" key="1">
    <citation type="submission" date="2020-01" db="EMBL/GenBank/DDBJ databases">
        <title>Spongiivirga citrea KCTC 32990T.</title>
        <authorList>
            <person name="Wang G."/>
        </authorList>
    </citation>
    <scope>NUCLEOTIDE SEQUENCE [LARGE SCALE GENOMIC DNA]</scope>
    <source>
        <strain evidence="2 3">KCTC 32990</strain>
    </source>
</reference>
<gene>
    <name evidence="2" type="ORF">GWK10_17200</name>
</gene>
<evidence type="ECO:0000313" key="2">
    <source>
        <dbReference type="EMBL" id="NER18955.1"/>
    </source>
</evidence>
<keyword evidence="1" id="KW-0472">Membrane</keyword>
<name>A0A6M0CLZ7_9FLAO</name>
<feature type="transmembrane region" description="Helical" evidence="1">
    <location>
        <begin position="79"/>
        <end position="104"/>
    </location>
</feature>
<keyword evidence="3" id="KW-1185">Reference proteome</keyword>
<dbReference type="Proteomes" id="UP000474296">
    <property type="component" value="Unassembled WGS sequence"/>
</dbReference>
<sequence>MTNQIPKELRTIIDNEETDFITKSRRNHPRKKAISLLFFSLFWNGFISIFVVAFFGPLLKKLFNKQSSNDISFSDFFDVMPALIISLFVIVGIGLLVWTIMMFFQKGAFFVGTPTRFIKFRKGKAEIKDWEQFSGNIKIDGKGIYGNLEFELRTGKTKSRDNGPDKFVPDVIDMAGIKNTYDIGKKCRKRIKENDPTPAIKL</sequence>
<evidence type="ECO:0000256" key="1">
    <source>
        <dbReference type="SAM" id="Phobius"/>
    </source>
</evidence>